<dbReference type="AlphaFoldDB" id="A0AAE4AV46"/>
<feature type="chain" id="PRO_5042217806" evidence="1">
    <location>
        <begin position="27"/>
        <end position="269"/>
    </location>
</feature>
<accession>A0AAE4AV46</accession>
<comment type="caution">
    <text evidence="2">The sequence shown here is derived from an EMBL/GenBank/DDBJ whole genome shotgun (WGS) entry which is preliminary data.</text>
</comment>
<dbReference type="EMBL" id="JAUSUZ010000001">
    <property type="protein sequence ID" value="MDQ0364500.1"/>
    <property type="molecule type" value="Genomic_DNA"/>
</dbReference>
<evidence type="ECO:0000313" key="3">
    <source>
        <dbReference type="Proteomes" id="UP001240236"/>
    </source>
</evidence>
<organism evidence="2 3">
    <name type="scientific">Catenuloplanes indicus</name>
    <dbReference type="NCBI Taxonomy" id="137267"/>
    <lineage>
        <taxon>Bacteria</taxon>
        <taxon>Bacillati</taxon>
        <taxon>Actinomycetota</taxon>
        <taxon>Actinomycetes</taxon>
        <taxon>Micromonosporales</taxon>
        <taxon>Micromonosporaceae</taxon>
        <taxon>Catenuloplanes</taxon>
    </lineage>
</organism>
<protein>
    <submittedName>
        <fullName evidence="2">Uncharacterized protein</fullName>
    </submittedName>
</protein>
<evidence type="ECO:0000313" key="2">
    <source>
        <dbReference type="EMBL" id="MDQ0364500.1"/>
    </source>
</evidence>
<feature type="signal peptide" evidence="1">
    <location>
        <begin position="1"/>
        <end position="26"/>
    </location>
</feature>
<reference evidence="2 3" key="1">
    <citation type="submission" date="2023-07" db="EMBL/GenBank/DDBJ databases">
        <title>Sequencing the genomes of 1000 actinobacteria strains.</title>
        <authorList>
            <person name="Klenk H.-P."/>
        </authorList>
    </citation>
    <scope>NUCLEOTIDE SEQUENCE [LARGE SCALE GENOMIC DNA]</scope>
    <source>
        <strain evidence="2 3">DSM 44709</strain>
    </source>
</reference>
<proteinExistence type="predicted"/>
<sequence>MNRLRALGALIVLATVAPLVPGTAAAAATPPLTVSITCDARTGAITTSTAGTLLKPGTPTAVTVEFARRSAYRITANGIVSLPQRAPAVVTATTNSAGEIAATGYTGTFDPVGSLFYREQVLVTYRNAATGASYTQRDATCFHDRRTTVALTCDPAAGTVTAVVTGVDGHLPGNDLPGRAGRVGYHVATISQTGPDDPRFRGESLGGTWDVWHGISRAADGTWSDTGYVHAGASRPYYYAEELTVGVFDAYGLMVGAGSARCVLFDGAA</sequence>
<gene>
    <name evidence="2" type="ORF">J2S42_001169</name>
</gene>
<keyword evidence="3" id="KW-1185">Reference proteome</keyword>
<evidence type="ECO:0000256" key="1">
    <source>
        <dbReference type="SAM" id="SignalP"/>
    </source>
</evidence>
<dbReference type="RefSeq" id="WP_307235961.1">
    <property type="nucleotide sequence ID" value="NZ_JAUSUZ010000001.1"/>
</dbReference>
<name>A0AAE4AV46_9ACTN</name>
<dbReference type="Proteomes" id="UP001240236">
    <property type="component" value="Unassembled WGS sequence"/>
</dbReference>
<keyword evidence="1" id="KW-0732">Signal</keyword>